<proteinExistence type="predicted"/>
<dbReference type="InterPro" id="IPR049809">
    <property type="entry name" value="YehF/YfeS-like_WGR"/>
</dbReference>
<evidence type="ECO:0000259" key="1">
    <source>
        <dbReference type="Pfam" id="PF05406"/>
    </source>
</evidence>
<dbReference type="EMBL" id="JAAAXJ010000003">
    <property type="protein sequence ID" value="NBJ24366.1"/>
    <property type="molecule type" value="Genomic_DNA"/>
</dbReference>
<reference evidence="2 3" key="1">
    <citation type="submission" date="2020-01" db="EMBL/GenBank/DDBJ databases">
        <title>Microvirga sp. nov., an arsenate reduction bacterium isolated from Tibet hotspring sediments.</title>
        <authorList>
            <person name="Yuan C.-G."/>
        </authorList>
    </citation>
    <scope>NUCLEOTIDE SEQUENCE [LARGE SCALE GENOMIC DNA]</scope>
    <source>
        <strain evidence="2 3">SYSU G3D203</strain>
    </source>
</reference>
<dbReference type="InterPro" id="IPR008893">
    <property type="entry name" value="WGR_domain"/>
</dbReference>
<sequence>MARLHVLSIWQSLSGDGALLREWCRIGTAGQRKIGSHSNESGAAEAIEA</sequence>
<dbReference type="InterPro" id="IPR036930">
    <property type="entry name" value="WGR_dom_sf"/>
</dbReference>
<evidence type="ECO:0000313" key="3">
    <source>
        <dbReference type="Proteomes" id="UP000818323"/>
    </source>
</evidence>
<dbReference type="SUPFAM" id="SSF142921">
    <property type="entry name" value="WGR domain-like"/>
    <property type="match status" value="1"/>
</dbReference>
<feature type="domain" description="WGR" evidence="1">
    <location>
        <begin position="8"/>
        <end position="48"/>
    </location>
</feature>
<dbReference type="Proteomes" id="UP000818323">
    <property type="component" value="Unassembled WGS sequence"/>
</dbReference>
<evidence type="ECO:0000313" key="2">
    <source>
        <dbReference type="EMBL" id="NBJ24366.1"/>
    </source>
</evidence>
<name>A0ABW9YZU3_9HYPH</name>
<comment type="caution">
    <text evidence="2">The sequence shown here is derived from an EMBL/GenBank/DDBJ whole genome shotgun (WGS) entry which is preliminary data.</text>
</comment>
<dbReference type="CDD" id="cd07996">
    <property type="entry name" value="WGR_MMR_like"/>
    <property type="match status" value="1"/>
</dbReference>
<dbReference type="Pfam" id="PF05406">
    <property type="entry name" value="WGR"/>
    <property type="match status" value="1"/>
</dbReference>
<keyword evidence="3" id="KW-1185">Reference proteome</keyword>
<accession>A0ABW9YZU3</accession>
<organism evidence="2 3">
    <name type="scientific">Microvirga arsenatis</name>
    <dbReference type="NCBI Taxonomy" id="2692265"/>
    <lineage>
        <taxon>Bacteria</taxon>
        <taxon>Pseudomonadati</taxon>
        <taxon>Pseudomonadota</taxon>
        <taxon>Alphaproteobacteria</taxon>
        <taxon>Hyphomicrobiales</taxon>
        <taxon>Methylobacteriaceae</taxon>
        <taxon>Microvirga</taxon>
    </lineage>
</organism>
<gene>
    <name evidence="2" type="ORF">GR303_08350</name>
</gene>
<protein>
    <submittedName>
        <fullName evidence="2">WGR domain-containing protein</fullName>
    </submittedName>
</protein>